<dbReference type="PANTHER" id="PTHR12110">
    <property type="entry name" value="HYDROXYPYRUVATE ISOMERASE"/>
    <property type="match status" value="1"/>
</dbReference>
<dbReference type="RefSeq" id="WP_007992214.1">
    <property type="nucleotide sequence ID" value="NZ_BAEM01000063.1"/>
</dbReference>
<dbReference type="PIRSF" id="PIRSF036778">
    <property type="entry name" value="UCP036778"/>
    <property type="match status" value="1"/>
</dbReference>
<evidence type="ECO:0000313" key="2">
    <source>
        <dbReference type="EMBL" id="GAC12549.1"/>
    </source>
</evidence>
<dbReference type="EMBL" id="BAEM01000063">
    <property type="protein sequence ID" value="GAC12549.1"/>
    <property type="molecule type" value="Genomic_DNA"/>
</dbReference>
<dbReference type="InterPro" id="IPR014621">
    <property type="entry name" value="UCP036778_sugar_epimerase"/>
</dbReference>
<dbReference type="Gene3D" id="3.20.20.150">
    <property type="entry name" value="Divalent-metal-dependent TIM barrel enzymes"/>
    <property type="match status" value="1"/>
</dbReference>
<dbReference type="InterPro" id="IPR036237">
    <property type="entry name" value="Xyl_isomerase-like_sf"/>
</dbReference>
<dbReference type="Proteomes" id="UP000006320">
    <property type="component" value="Unassembled WGS sequence"/>
</dbReference>
<evidence type="ECO:0000313" key="3">
    <source>
        <dbReference type="Proteomes" id="UP000006320"/>
    </source>
</evidence>
<name>A0AAV3UY00_9ALTE</name>
<evidence type="ECO:0000259" key="1">
    <source>
        <dbReference type="Pfam" id="PF01261"/>
    </source>
</evidence>
<dbReference type="PANTHER" id="PTHR12110:SF48">
    <property type="entry name" value="BLL3656 PROTEIN"/>
    <property type="match status" value="1"/>
</dbReference>
<dbReference type="GO" id="GO:0016853">
    <property type="term" value="F:isomerase activity"/>
    <property type="evidence" value="ECO:0007669"/>
    <property type="project" value="UniProtKB-KW"/>
</dbReference>
<feature type="domain" description="Xylose isomerase-like TIM barrel" evidence="1">
    <location>
        <begin position="26"/>
        <end position="271"/>
    </location>
</feature>
<gene>
    <name evidence="2" type="primary">iolI</name>
    <name evidence="2" type="ORF">GCHA_4632</name>
</gene>
<accession>A0AAV3UY00</accession>
<proteinExistence type="predicted"/>
<dbReference type="SUPFAM" id="SSF51658">
    <property type="entry name" value="Xylose isomerase-like"/>
    <property type="match status" value="1"/>
</dbReference>
<dbReference type="EC" id="5.3.99.-" evidence="2"/>
<comment type="caution">
    <text evidence="2">The sequence shown here is derived from an EMBL/GenBank/DDBJ whole genome shotgun (WGS) entry which is preliminary data.</text>
</comment>
<sequence length="275" mass="29863">MSETSILFALNHMACPTLSPIELIGAAKELGMGAVELRNDVKENSVIELETARAVKVAADDAGISVLSINALYPFNVWNEERRSQAEEMAEVAAAAGARGLVCCPLVDAEDNRTAAQRATDLRIALKDLKDILEKHSLHGYVEALGFPISTLRFKKEAIEAINDVGGNDVFGLVHDTFHHVGANDPDIYPQATGLVHVSAVIDKEIAFADMLDGHREFVGAGDRLNSISQVKSLIDGGYTGYISFEPFYAGLWDLQDPVSEIRKSMEYMAKTLEG</sequence>
<dbReference type="InterPro" id="IPR050312">
    <property type="entry name" value="IolE/XylAMocC-like"/>
</dbReference>
<dbReference type="Pfam" id="PF01261">
    <property type="entry name" value="AP_endonuc_2"/>
    <property type="match status" value="1"/>
</dbReference>
<protein>
    <submittedName>
        <fullName evidence="2">Inosose isomerase</fullName>
        <ecNumber evidence="2">5.3.99.-</ecNumber>
    </submittedName>
</protein>
<dbReference type="InterPro" id="IPR013022">
    <property type="entry name" value="Xyl_isomerase-like_TIM-brl"/>
</dbReference>
<dbReference type="AlphaFoldDB" id="A0AAV3UY00"/>
<organism evidence="2 3">
    <name type="scientific">Paraglaciecola chathamensis S18K6</name>
    <dbReference type="NCBI Taxonomy" id="1127672"/>
    <lineage>
        <taxon>Bacteria</taxon>
        <taxon>Pseudomonadati</taxon>
        <taxon>Pseudomonadota</taxon>
        <taxon>Gammaproteobacteria</taxon>
        <taxon>Alteromonadales</taxon>
        <taxon>Alteromonadaceae</taxon>
        <taxon>Paraglaciecola</taxon>
    </lineage>
</organism>
<reference evidence="2 3" key="1">
    <citation type="journal article" date="2017" name="Antonie Van Leeuwenhoek">
        <title>Rhizobium rhizosphaerae sp. nov., a novel species isolated from rice rhizosphere.</title>
        <authorList>
            <person name="Zhao J.J."/>
            <person name="Zhang J."/>
            <person name="Zhang R.J."/>
            <person name="Zhang C.W."/>
            <person name="Yin H.Q."/>
            <person name="Zhang X.X."/>
        </authorList>
    </citation>
    <scope>NUCLEOTIDE SEQUENCE [LARGE SCALE GENOMIC DNA]</scope>
    <source>
        <strain evidence="2 3">S18K6</strain>
    </source>
</reference>
<keyword evidence="2" id="KW-0413">Isomerase</keyword>